<evidence type="ECO:0000313" key="2">
    <source>
        <dbReference type="EMBL" id="SQB98340.1"/>
    </source>
</evidence>
<feature type="signal peptide" evidence="1">
    <location>
        <begin position="1"/>
        <end position="17"/>
    </location>
</feature>
<sequence>MKKLLAFIFLTCSVAFGAENLATNQAQIHTFKSKQNDGITIKIQELQGTKKWIAEMSDYFMFRVIDFEIIHNGKLLLKGRANVHPNSYLGGESDTAENGVGYDAVEFWNEGYDKGKCALSIRIQDEPIDENDKEQRLKISGNLSDCVSLKGIVLKNKIFYRVSEEQGK</sequence>
<dbReference type="RefSeq" id="WP_023948209.1">
    <property type="nucleotide sequence ID" value="NZ_UAWL01000006.1"/>
</dbReference>
<accession>A0A2X3DJ86</accession>
<protein>
    <recommendedName>
        <fullName evidence="4">Periplasmic protein</fullName>
    </recommendedName>
</protein>
<gene>
    <name evidence="2" type="ORF">NCTC13102_00797</name>
</gene>
<dbReference type="Proteomes" id="UP000250166">
    <property type="component" value="Unassembled WGS sequence"/>
</dbReference>
<evidence type="ECO:0000256" key="1">
    <source>
        <dbReference type="SAM" id="SignalP"/>
    </source>
</evidence>
<keyword evidence="1" id="KW-0732">Signal</keyword>
<reference evidence="2 3" key="1">
    <citation type="submission" date="2018-06" db="EMBL/GenBank/DDBJ databases">
        <authorList>
            <consortium name="Pathogen Informatics"/>
            <person name="Doyle S."/>
        </authorList>
    </citation>
    <scope>NUCLEOTIDE SEQUENCE [LARGE SCALE GENOMIC DNA]</scope>
    <source>
        <strain evidence="2 3">NCTC13102</strain>
    </source>
</reference>
<feature type="chain" id="PRO_5016176187" description="Periplasmic protein" evidence="1">
    <location>
        <begin position="18"/>
        <end position="168"/>
    </location>
</feature>
<evidence type="ECO:0000313" key="3">
    <source>
        <dbReference type="Proteomes" id="UP000250166"/>
    </source>
</evidence>
<proteinExistence type="predicted"/>
<evidence type="ECO:0008006" key="4">
    <source>
        <dbReference type="Google" id="ProtNLM"/>
    </source>
</evidence>
<dbReference type="EMBL" id="UAWL01000006">
    <property type="protein sequence ID" value="SQB98340.1"/>
    <property type="molecule type" value="Genomic_DNA"/>
</dbReference>
<name>A0A2X3DJ86_9HELI</name>
<dbReference type="AlphaFoldDB" id="A0A2X3DJ86"/>
<organism evidence="2 3">
    <name type="scientific">Helicobacter fennelliae</name>
    <dbReference type="NCBI Taxonomy" id="215"/>
    <lineage>
        <taxon>Bacteria</taxon>
        <taxon>Pseudomonadati</taxon>
        <taxon>Campylobacterota</taxon>
        <taxon>Epsilonproteobacteria</taxon>
        <taxon>Campylobacterales</taxon>
        <taxon>Helicobacteraceae</taxon>
        <taxon>Helicobacter</taxon>
    </lineage>
</organism>